<feature type="domain" description="EGF-like" evidence="11">
    <location>
        <begin position="190"/>
        <end position="230"/>
    </location>
</feature>
<organism evidence="12 13">
    <name type="scientific">Cricetulus griseus</name>
    <name type="common">Chinese hamster</name>
    <name type="synonym">Cricetulus barabensis griseus</name>
    <dbReference type="NCBI Taxonomy" id="10029"/>
    <lineage>
        <taxon>Eukaryota</taxon>
        <taxon>Metazoa</taxon>
        <taxon>Chordata</taxon>
        <taxon>Craniata</taxon>
        <taxon>Vertebrata</taxon>
        <taxon>Euteleostomi</taxon>
        <taxon>Mammalia</taxon>
        <taxon>Eutheria</taxon>
        <taxon>Euarchontoglires</taxon>
        <taxon>Glires</taxon>
        <taxon>Rodentia</taxon>
        <taxon>Myomorpha</taxon>
        <taxon>Muroidea</taxon>
        <taxon>Cricetidae</taxon>
        <taxon>Cricetinae</taxon>
        <taxon>Cricetulus</taxon>
    </lineage>
</organism>
<dbReference type="InterPro" id="IPR018097">
    <property type="entry name" value="EGF_Ca-bd_CS"/>
</dbReference>
<feature type="domain" description="EGF-like" evidence="11">
    <location>
        <begin position="64"/>
        <end position="106"/>
    </location>
</feature>
<evidence type="ECO:0000259" key="11">
    <source>
        <dbReference type="PROSITE" id="PS50026"/>
    </source>
</evidence>
<dbReference type="InParanoid" id="G3I940"/>
<dbReference type="FunFam" id="2.10.25.10:FF:000024">
    <property type="entry name" value="Putative latent-transforming growth factor beta-binding protein 2"/>
    <property type="match status" value="2"/>
</dbReference>
<feature type="domain" description="EGF-like" evidence="11">
    <location>
        <begin position="107"/>
        <end position="149"/>
    </location>
</feature>
<keyword evidence="6" id="KW-0677">Repeat</keyword>
<dbReference type="PROSITE" id="PS01186">
    <property type="entry name" value="EGF_2"/>
    <property type="match status" value="2"/>
</dbReference>
<evidence type="ECO:0000256" key="7">
    <source>
        <dbReference type="ARBA" id="ARBA00023157"/>
    </source>
</evidence>
<dbReference type="FunFam" id="2.10.25.10:FF:000509">
    <property type="entry name" value="Latent transforming growth factor beta binding protein 2"/>
    <property type="match status" value="1"/>
</dbReference>
<dbReference type="Pfam" id="PF00008">
    <property type="entry name" value="EGF"/>
    <property type="match status" value="1"/>
</dbReference>
<dbReference type="EMBL" id="JH001565">
    <property type="protein sequence ID" value="EGW13001.1"/>
    <property type="molecule type" value="Genomic_DNA"/>
</dbReference>
<evidence type="ECO:0000256" key="3">
    <source>
        <dbReference type="ARBA" id="ARBA00022530"/>
    </source>
</evidence>
<accession>G3I940</accession>
<reference evidence="13" key="1">
    <citation type="journal article" date="2011" name="Nat. Biotechnol.">
        <title>The genomic sequence of the Chinese hamster ovary (CHO)-K1 cell line.</title>
        <authorList>
            <person name="Xu X."/>
            <person name="Nagarajan H."/>
            <person name="Lewis N.E."/>
            <person name="Pan S."/>
            <person name="Cai Z."/>
            <person name="Liu X."/>
            <person name="Chen W."/>
            <person name="Xie M."/>
            <person name="Wang W."/>
            <person name="Hammond S."/>
            <person name="Andersen M.R."/>
            <person name="Neff N."/>
            <person name="Passarelli B."/>
            <person name="Koh W."/>
            <person name="Fan H.C."/>
            <person name="Wang J."/>
            <person name="Gui Y."/>
            <person name="Lee K.H."/>
            <person name="Betenbaugh M.J."/>
            <person name="Quake S.R."/>
            <person name="Famili I."/>
            <person name="Palsson B.O."/>
            <person name="Wang J."/>
        </authorList>
    </citation>
    <scope>NUCLEOTIDE SEQUENCE [LARGE SCALE GENOMIC DNA]</scope>
    <source>
        <strain evidence="13">CHO K1 cell line</strain>
    </source>
</reference>
<sequence length="286" mass="30778">MRSPQIIFISVQITTSIPHLPAWVPGDATRRPAPSLPEQGIPESPEEEKVIPSSNVLVTQSPPGLDPCFAGASNICGPGTCVNLPDGYRCICNPGYRLHPSQDYCTDDNECLRNPCAGRGRCVNSVGSYSCLCYPGYSRVTLGDTQECQDIDECRHPGTCPDGRCVNSPGSYTCLPCEEGYIGQSGSCVDVNECLTPGICAHGSCINMEGSFRCSCDPGYEVTQDKKDCRDVDECVSRRASCPTGLCLNTEGSFTCEACQSGYWVNEDGTACEGNTRQTVTERTEM</sequence>
<evidence type="ECO:0000313" key="13">
    <source>
        <dbReference type="Proteomes" id="UP000001075"/>
    </source>
</evidence>
<keyword evidence="3" id="KW-0272">Extracellular matrix</keyword>
<dbReference type="InterPro" id="IPR049883">
    <property type="entry name" value="NOTCH1_EGF-like"/>
</dbReference>
<feature type="region of interest" description="Disordered" evidence="10">
    <location>
        <begin position="24"/>
        <end position="51"/>
    </location>
</feature>
<evidence type="ECO:0000256" key="10">
    <source>
        <dbReference type="SAM" id="MobiDB-lite"/>
    </source>
</evidence>
<gene>
    <name evidence="12" type="ORF">I79_020073</name>
</gene>
<evidence type="ECO:0000256" key="1">
    <source>
        <dbReference type="ARBA" id="ARBA00004498"/>
    </source>
</evidence>
<dbReference type="SUPFAM" id="SSF57184">
    <property type="entry name" value="Growth factor receptor domain"/>
    <property type="match status" value="2"/>
</dbReference>
<evidence type="ECO:0000256" key="5">
    <source>
        <dbReference type="ARBA" id="ARBA00022729"/>
    </source>
</evidence>
<comment type="caution">
    <text evidence="9">Lacks conserved residue(s) required for the propagation of feature annotation.</text>
</comment>
<keyword evidence="7" id="KW-1015">Disulfide bond</keyword>
<keyword evidence="4 9" id="KW-0245">EGF-like domain</keyword>
<dbReference type="InterPro" id="IPR013032">
    <property type="entry name" value="EGF-like_CS"/>
</dbReference>
<evidence type="ECO:0000256" key="4">
    <source>
        <dbReference type="ARBA" id="ARBA00022536"/>
    </source>
</evidence>
<dbReference type="AlphaFoldDB" id="G3I940"/>
<dbReference type="Pfam" id="PF07645">
    <property type="entry name" value="EGF_CA"/>
    <property type="match status" value="3"/>
</dbReference>
<evidence type="ECO:0000256" key="9">
    <source>
        <dbReference type="PROSITE-ProRule" id="PRU00076"/>
    </source>
</evidence>
<keyword evidence="5" id="KW-0732">Signal</keyword>
<protein>
    <submittedName>
        <fullName evidence="12">Latent-transforming growth factor beta-binding protein 2</fullName>
    </submittedName>
</protein>
<proteinExistence type="predicted"/>
<keyword evidence="8" id="KW-0325">Glycoprotein</keyword>
<dbReference type="PROSITE" id="PS01187">
    <property type="entry name" value="EGF_CA"/>
    <property type="match status" value="2"/>
</dbReference>
<dbReference type="InterPro" id="IPR001881">
    <property type="entry name" value="EGF-like_Ca-bd_dom"/>
</dbReference>
<evidence type="ECO:0000256" key="8">
    <source>
        <dbReference type="ARBA" id="ARBA00023180"/>
    </source>
</evidence>
<evidence type="ECO:0000256" key="2">
    <source>
        <dbReference type="ARBA" id="ARBA00022525"/>
    </source>
</evidence>
<dbReference type="SMART" id="SM00179">
    <property type="entry name" value="EGF_CA"/>
    <property type="match status" value="5"/>
</dbReference>
<comment type="subcellular location">
    <subcellularLocation>
        <location evidence="1">Secreted</location>
        <location evidence="1">Extracellular space</location>
        <location evidence="1">Extracellular matrix</location>
    </subcellularLocation>
</comment>
<dbReference type="InterPro" id="IPR000152">
    <property type="entry name" value="EGF-type_Asp/Asn_hydroxyl_site"/>
</dbReference>
<keyword evidence="2" id="KW-0964">Secreted</keyword>
<dbReference type="FunFam" id="2.10.25.10:FF:000469">
    <property type="entry name" value="Latent transforming growth factor beta binding protein 2"/>
    <property type="match status" value="1"/>
</dbReference>
<dbReference type="PROSITE" id="PS00010">
    <property type="entry name" value="ASX_HYDROXYL"/>
    <property type="match status" value="3"/>
</dbReference>
<name>G3I940_CRIGR</name>
<dbReference type="Gene3D" id="2.10.25.10">
    <property type="entry name" value="Laminin"/>
    <property type="match status" value="5"/>
</dbReference>
<dbReference type="InterPro" id="IPR000742">
    <property type="entry name" value="EGF"/>
</dbReference>
<dbReference type="InterPro" id="IPR009030">
    <property type="entry name" value="Growth_fac_rcpt_cys_sf"/>
</dbReference>
<dbReference type="FunFam" id="2.10.25.10:FF:000194">
    <property type="entry name" value="Latent transforming growth factor beta binding protein 2"/>
    <property type="match status" value="1"/>
</dbReference>
<dbReference type="InterPro" id="IPR052080">
    <property type="entry name" value="vWF_C/EGF_Fibrillin"/>
</dbReference>
<dbReference type="Proteomes" id="UP000001075">
    <property type="component" value="Unassembled WGS sequence"/>
</dbReference>
<evidence type="ECO:0000313" key="12">
    <source>
        <dbReference type="EMBL" id="EGW13001.1"/>
    </source>
</evidence>
<dbReference type="CDD" id="cd00054">
    <property type="entry name" value="EGF_CA"/>
    <property type="match status" value="4"/>
</dbReference>
<dbReference type="PANTHER" id="PTHR47333:SF4">
    <property type="entry name" value="EGF-LIKE DOMAIN-CONTAINING PROTEIN"/>
    <property type="match status" value="1"/>
</dbReference>
<dbReference type="PROSITE" id="PS50026">
    <property type="entry name" value="EGF_3"/>
    <property type="match status" value="3"/>
</dbReference>
<dbReference type="Pfam" id="PF12661">
    <property type="entry name" value="hEGF"/>
    <property type="match status" value="1"/>
</dbReference>
<evidence type="ECO:0000256" key="6">
    <source>
        <dbReference type="ARBA" id="ARBA00022737"/>
    </source>
</evidence>
<dbReference type="GO" id="GO:0005509">
    <property type="term" value="F:calcium ion binding"/>
    <property type="evidence" value="ECO:0007669"/>
    <property type="project" value="InterPro"/>
</dbReference>
<dbReference type="PANTHER" id="PTHR47333">
    <property type="entry name" value="VON WILLEBRAND FACTOR C AND EGF DOMAIN-CONTAINING PROTEIN"/>
    <property type="match status" value="1"/>
</dbReference>
<dbReference type="STRING" id="10029.G3I940"/>
<dbReference type="SMART" id="SM00181">
    <property type="entry name" value="EGF"/>
    <property type="match status" value="5"/>
</dbReference>